<reference evidence="2 3" key="1">
    <citation type="submission" date="2016-06" db="EMBL/GenBank/DDBJ databases">
        <title>The Draft Genome Sequence and Annotation of the Desert Woodrat Neotoma lepida.</title>
        <authorList>
            <person name="Campbell M."/>
            <person name="Oakeson K.F."/>
            <person name="Yandell M."/>
            <person name="Halpert J.R."/>
            <person name="Dearing D."/>
        </authorList>
    </citation>
    <scope>NUCLEOTIDE SEQUENCE [LARGE SCALE GENOMIC DNA]</scope>
    <source>
        <strain evidence="2">417</strain>
        <tissue evidence="2">Liver</tissue>
    </source>
</reference>
<sequence length="152" mass="17471">MRAITPWGNDHLVMEPEYPLPISKPSNSPRKVIWMDCGTHAREWIALCFLPMVCERESKKKDISCFLTVHSYGQLILTPYGYTKNKPNAASGSSKDWAGDIEIPFEHTFELRDQGTHGFCKEGAIQEGNSQRYLRIERKASRDIELLPILRY</sequence>
<dbReference type="GO" id="GO:0004181">
    <property type="term" value="F:metallocarboxypeptidase activity"/>
    <property type="evidence" value="ECO:0007669"/>
    <property type="project" value="TreeGrafter"/>
</dbReference>
<evidence type="ECO:0000313" key="2">
    <source>
        <dbReference type="EMBL" id="OBS73602.1"/>
    </source>
</evidence>
<gene>
    <name evidence="2" type="ORF">A6R68_15860</name>
</gene>
<accession>A0A1A6H7M1</accession>
<dbReference type="Proteomes" id="UP000092124">
    <property type="component" value="Unassembled WGS sequence"/>
</dbReference>
<dbReference type="EMBL" id="LZPO01045195">
    <property type="protein sequence ID" value="OBS73602.1"/>
    <property type="molecule type" value="Genomic_DNA"/>
</dbReference>
<dbReference type="STRING" id="56216.A0A1A6H7M1"/>
<dbReference type="AlphaFoldDB" id="A0A1A6H7M1"/>
<dbReference type="GO" id="GO:0005615">
    <property type="term" value="C:extracellular space"/>
    <property type="evidence" value="ECO:0007669"/>
    <property type="project" value="TreeGrafter"/>
</dbReference>
<dbReference type="SUPFAM" id="SSF53187">
    <property type="entry name" value="Zn-dependent exopeptidases"/>
    <property type="match status" value="1"/>
</dbReference>
<evidence type="ECO:0000256" key="1">
    <source>
        <dbReference type="ARBA" id="ARBA00005988"/>
    </source>
</evidence>
<organism evidence="2 3">
    <name type="scientific">Neotoma lepida</name>
    <name type="common">Desert woodrat</name>
    <dbReference type="NCBI Taxonomy" id="56216"/>
    <lineage>
        <taxon>Eukaryota</taxon>
        <taxon>Metazoa</taxon>
        <taxon>Chordata</taxon>
        <taxon>Craniata</taxon>
        <taxon>Vertebrata</taxon>
        <taxon>Euteleostomi</taxon>
        <taxon>Mammalia</taxon>
        <taxon>Eutheria</taxon>
        <taxon>Euarchontoglires</taxon>
        <taxon>Glires</taxon>
        <taxon>Rodentia</taxon>
        <taxon>Myomorpha</taxon>
        <taxon>Muroidea</taxon>
        <taxon>Cricetidae</taxon>
        <taxon>Neotominae</taxon>
        <taxon>Neotoma</taxon>
    </lineage>
</organism>
<proteinExistence type="inferred from homology"/>
<dbReference type="OrthoDB" id="3626597at2759"/>
<evidence type="ECO:0008006" key="4">
    <source>
        <dbReference type="Google" id="ProtNLM"/>
    </source>
</evidence>
<dbReference type="Gene3D" id="3.40.630.10">
    <property type="entry name" value="Zn peptidases"/>
    <property type="match status" value="1"/>
</dbReference>
<evidence type="ECO:0000313" key="3">
    <source>
        <dbReference type="Proteomes" id="UP000092124"/>
    </source>
</evidence>
<dbReference type="PANTHER" id="PTHR11705:SF19">
    <property type="entry name" value="CARBOXYPEPTIDASE O"/>
    <property type="match status" value="1"/>
</dbReference>
<dbReference type="PANTHER" id="PTHR11705">
    <property type="entry name" value="PROTEASE FAMILY M14 CARBOXYPEPTIDASE A,B"/>
    <property type="match status" value="1"/>
</dbReference>
<comment type="caution">
    <text evidence="2">The sequence shown here is derived from an EMBL/GenBank/DDBJ whole genome shotgun (WGS) entry which is preliminary data.</text>
</comment>
<comment type="similarity">
    <text evidence="1">Belongs to the peptidase M14 family.</text>
</comment>
<feature type="non-terminal residue" evidence="2">
    <location>
        <position position="152"/>
    </location>
</feature>
<keyword evidence="3" id="KW-1185">Reference proteome</keyword>
<name>A0A1A6H7M1_NEOLE</name>
<dbReference type="GO" id="GO:0006508">
    <property type="term" value="P:proteolysis"/>
    <property type="evidence" value="ECO:0007669"/>
    <property type="project" value="TreeGrafter"/>
</dbReference>
<protein>
    <recommendedName>
        <fullName evidence="4">Peptidase M14 carboxypeptidase A domain-containing protein</fullName>
    </recommendedName>
</protein>